<feature type="active site" evidence="6">
    <location>
        <position position="277"/>
    </location>
</feature>
<dbReference type="InterPro" id="IPR015590">
    <property type="entry name" value="Aldehyde_DH_dom"/>
</dbReference>
<evidence type="ECO:0000256" key="1">
    <source>
        <dbReference type="ARBA" id="ARBA00009986"/>
    </source>
</evidence>
<accession>A0A6A4LVW7</accession>
<gene>
    <name evidence="10" type="ORF">C3L33_09625</name>
</gene>
<dbReference type="FunFam" id="3.40.605.10:FF:000063">
    <property type="entry name" value="Succinate-semialdehyde dehydrogenase, mitochondrial"/>
    <property type="match status" value="1"/>
</dbReference>
<feature type="region of interest" description="Disordered" evidence="8">
    <location>
        <begin position="434"/>
        <end position="453"/>
    </location>
</feature>
<dbReference type="EC" id="1.2.1.24" evidence="2"/>
<feature type="domain" description="Aldehyde dehydrogenase" evidence="9">
    <location>
        <begin position="385"/>
        <end position="438"/>
    </location>
</feature>
<dbReference type="Proteomes" id="UP000428333">
    <property type="component" value="Linkage Group LG06"/>
</dbReference>
<dbReference type="GO" id="GO:0009450">
    <property type="term" value="P:gamma-aminobutyric acid catabolic process"/>
    <property type="evidence" value="ECO:0007669"/>
    <property type="project" value="TreeGrafter"/>
</dbReference>
<dbReference type="InterPro" id="IPR016161">
    <property type="entry name" value="Ald_DH/histidinol_DH"/>
</dbReference>
<evidence type="ECO:0000256" key="7">
    <source>
        <dbReference type="RuleBase" id="RU003345"/>
    </source>
</evidence>
<reference evidence="10 11" key="1">
    <citation type="journal article" date="2019" name="Genome Biol. Evol.">
        <title>The Rhododendron genome and chromosomal organization provide insight into shared whole-genome duplications across the heath family (Ericaceae).</title>
        <authorList>
            <person name="Soza V.L."/>
            <person name="Lindsley D."/>
            <person name="Waalkes A."/>
            <person name="Ramage E."/>
            <person name="Patwardhan R.P."/>
            <person name="Burton J.N."/>
            <person name="Adey A."/>
            <person name="Kumar A."/>
            <person name="Qiu R."/>
            <person name="Shendure J."/>
            <person name="Hall B."/>
        </authorList>
    </citation>
    <scope>NUCLEOTIDE SEQUENCE [LARGE SCALE GENOMIC DNA]</scope>
    <source>
        <strain evidence="10">RSF 1966-606</strain>
    </source>
</reference>
<dbReference type="EMBL" id="QEFC01001416">
    <property type="protein sequence ID" value="KAE9458448.1"/>
    <property type="molecule type" value="Genomic_DNA"/>
</dbReference>
<evidence type="ECO:0000259" key="9">
    <source>
        <dbReference type="Pfam" id="PF00171"/>
    </source>
</evidence>
<sequence>MFLPLNGKLLIIFYLPQSLPKCAFVSDKWVWTFQISMESQSVAARLNSSGFLRTQGLIAGKWTDAYDGKTIKVHNPATGEVIANVPCMGGKETNDAISSAYDAFKSWSKVTAAERSKCLRKWYDLIVAHKEELGQLITLEQGKPLKEAIGEVIYGASFIEFAAEEAKRVYGDIIPSTLPDRRLFVLKQVGPALACGCTVVVKPSELTPLTALAAAELSLQAGIPPGAVNVVMGNASAIGDALLASPEVRKITFTGSTAVGKKLMAGAAGTVKKISLELGGNAPCIIFDDADLDVAIKGTVSQDLSKQNDCDLATKFRNSGQTCVCANRIIVQEGISHTDMGIELVVTGSVCNAKRGIIDMVMEFKVLKEHKIMDKNEKKKKKIIGIYDKFASALSNAVQKMQVGDGFHEGVLQGPLINEAAVQKVESFLDDATSKQAAKVDSPPTSHNPLIPGEDNISLVEAVNEDNVF</sequence>
<dbReference type="Gene3D" id="3.40.605.10">
    <property type="entry name" value="Aldehyde Dehydrogenase, Chain A, domain 1"/>
    <property type="match status" value="2"/>
</dbReference>
<evidence type="ECO:0000256" key="3">
    <source>
        <dbReference type="ARBA" id="ARBA00019842"/>
    </source>
</evidence>
<comment type="similarity">
    <text evidence="1 7">Belongs to the aldehyde dehydrogenase family.</text>
</comment>
<dbReference type="GO" id="GO:0004777">
    <property type="term" value="F:succinate-semialdehyde dehydrogenase (NAD+) activity"/>
    <property type="evidence" value="ECO:0007669"/>
    <property type="project" value="UniProtKB-EC"/>
</dbReference>
<dbReference type="InterPro" id="IPR050740">
    <property type="entry name" value="Aldehyde_DH_Superfamily"/>
</dbReference>
<evidence type="ECO:0000256" key="4">
    <source>
        <dbReference type="ARBA" id="ARBA00023002"/>
    </source>
</evidence>
<dbReference type="OrthoDB" id="310895at2759"/>
<evidence type="ECO:0000256" key="2">
    <source>
        <dbReference type="ARBA" id="ARBA00013051"/>
    </source>
</evidence>
<keyword evidence="4 7" id="KW-0560">Oxidoreductase</keyword>
<dbReference type="InterPro" id="IPR016163">
    <property type="entry name" value="Ald_DH_C"/>
</dbReference>
<dbReference type="Pfam" id="PF00171">
    <property type="entry name" value="Aldedh"/>
    <property type="match status" value="2"/>
</dbReference>
<dbReference type="PROSITE" id="PS00070">
    <property type="entry name" value="ALDEHYDE_DEHYDR_CYS"/>
    <property type="match status" value="1"/>
</dbReference>
<dbReference type="Gene3D" id="3.40.309.10">
    <property type="entry name" value="Aldehyde Dehydrogenase, Chain A, domain 2"/>
    <property type="match status" value="2"/>
</dbReference>
<organism evidence="10 11">
    <name type="scientific">Rhododendron williamsianum</name>
    <dbReference type="NCBI Taxonomy" id="262921"/>
    <lineage>
        <taxon>Eukaryota</taxon>
        <taxon>Viridiplantae</taxon>
        <taxon>Streptophyta</taxon>
        <taxon>Embryophyta</taxon>
        <taxon>Tracheophyta</taxon>
        <taxon>Spermatophyta</taxon>
        <taxon>Magnoliopsida</taxon>
        <taxon>eudicotyledons</taxon>
        <taxon>Gunneridae</taxon>
        <taxon>Pentapetalae</taxon>
        <taxon>asterids</taxon>
        <taxon>Ericales</taxon>
        <taxon>Ericaceae</taxon>
        <taxon>Ericoideae</taxon>
        <taxon>Rhodoreae</taxon>
        <taxon>Rhododendron</taxon>
    </lineage>
</organism>
<dbReference type="AlphaFoldDB" id="A0A6A4LVW7"/>
<feature type="domain" description="Aldehyde dehydrogenase" evidence="9">
    <location>
        <begin position="185"/>
        <end position="336"/>
    </location>
</feature>
<dbReference type="SUPFAM" id="SSF53720">
    <property type="entry name" value="ALDH-like"/>
    <property type="match status" value="2"/>
</dbReference>
<dbReference type="InterPro" id="IPR016160">
    <property type="entry name" value="Ald_DH_CS_CYS"/>
</dbReference>
<dbReference type="PANTHER" id="PTHR43353">
    <property type="entry name" value="SUCCINATE-SEMIALDEHYDE DEHYDROGENASE, MITOCHONDRIAL"/>
    <property type="match status" value="1"/>
</dbReference>
<dbReference type="InterPro" id="IPR029510">
    <property type="entry name" value="Ald_DH_CS_GLU"/>
</dbReference>
<dbReference type="PANTHER" id="PTHR43353:SF5">
    <property type="entry name" value="SUCCINATE-SEMIALDEHYDE DEHYDROGENASE, MITOCHONDRIAL"/>
    <property type="match status" value="1"/>
</dbReference>
<name>A0A6A4LVW7_9ERIC</name>
<evidence type="ECO:0000256" key="6">
    <source>
        <dbReference type="PROSITE-ProRule" id="PRU10007"/>
    </source>
</evidence>
<dbReference type="PROSITE" id="PS00687">
    <property type="entry name" value="ALDEHYDE_DEHYDR_GLU"/>
    <property type="match status" value="1"/>
</dbReference>
<dbReference type="InterPro" id="IPR016162">
    <property type="entry name" value="Ald_DH_N"/>
</dbReference>
<proteinExistence type="inferred from homology"/>
<protein>
    <recommendedName>
        <fullName evidence="3">Succinate-semialdehyde dehydrogenase, mitochondrial</fullName>
        <ecNumber evidence="2">1.2.1.24</ecNumber>
    </recommendedName>
    <alternativeName>
        <fullName evidence="5">NAD(+)-dependent succinic semialdehyde dehydrogenase</fullName>
    </alternativeName>
</protein>
<comment type="caution">
    <text evidence="10">The sequence shown here is derived from an EMBL/GenBank/DDBJ whole genome shotgun (WGS) entry which is preliminary data.</text>
</comment>
<evidence type="ECO:0000256" key="5">
    <source>
        <dbReference type="ARBA" id="ARBA00030806"/>
    </source>
</evidence>
<feature type="non-terminal residue" evidence="10">
    <location>
        <position position="1"/>
    </location>
</feature>
<evidence type="ECO:0000256" key="8">
    <source>
        <dbReference type="SAM" id="MobiDB-lite"/>
    </source>
</evidence>
<keyword evidence="11" id="KW-1185">Reference proteome</keyword>
<evidence type="ECO:0000313" key="11">
    <source>
        <dbReference type="Proteomes" id="UP000428333"/>
    </source>
</evidence>
<evidence type="ECO:0000313" key="10">
    <source>
        <dbReference type="EMBL" id="KAE9458448.1"/>
    </source>
</evidence>